<name>A0A4P6KJ19_9MICO</name>
<dbReference type="KEGG" id="ltr:EVS81_12790"/>
<dbReference type="Proteomes" id="UP000289260">
    <property type="component" value="Chromosome"/>
</dbReference>
<evidence type="ECO:0000313" key="2">
    <source>
        <dbReference type="EMBL" id="QBE49594.1"/>
    </source>
</evidence>
<organism evidence="2 3">
    <name type="scientific">Leucobacter triazinivorans</name>
    <dbReference type="NCBI Taxonomy" id="1784719"/>
    <lineage>
        <taxon>Bacteria</taxon>
        <taxon>Bacillati</taxon>
        <taxon>Actinomycetota</taxon>
        <taxon>Actinomycetes</taxon>
        <taxon>Micrococcales</taxon>
        <taxon>Microbacteriaceae</taxon>
        <taxon>Leucobacter</taxon>
    </lineage>
</organism>
<sequence>MSHIPAPVQQQLQDLAFEVREVFGERGYRIEVALSVDPSFNESGNRSALVRSMVKDAIRTGASRWGVDFEDAAGGALDIRFDLGSRILVFRVKKAKRRADGTLQIITNTASSWGLMDEDRLVPEEQWVFAFVANDSNIEGLSVAPVLGVTQKIPGYFILGDETLLNGGVDAPRGFSSDNDDSLPGFEEDEDEGELGNLGPSL</sequence>
<feature type="compositionally biased region" description="Acidic residues" evidence="1">
    <location>
        <begin position="178"/>
        <end position="194"/>
    </location>
</feature>
<proteinExistence type="predicted"/>
<evidence type="ECO:0000313" key="3">
    <source>
        <dbReference type="Proteomes" id="UP000289260"/>
    </source>
</evidence>
<dbReference type="EMBL" id="CP035806">
    <property type="protein sequence ID" value="QBE49594.1"/>
    <property type="molecule type" value="Genomic_DNA"/>
</dbReference>
<dbReference type="RefSeq" id="WP_130110721.1">
    <property type="nucleotide sequence ID" value="NZ_CP035806.1"/>
</dbReference>
<dbReference type="AlphaFoldDB" id="A0A4P6KJ19"/>
<protein>
    <submittedName>
        <fullName evidence="2">Uncharacterized protein</fullName>
    </submittedName>
</protein>
<dbReference type="OrthoDB" id="5149109at2"/>
<keyword evidence="3" id="KW-1185">Reference proteome</keyword>
<evidence type="ECO:0000256" key="1">
    <source>
        <dbReference type="SAM" id="MobiDB-lite"/>
    </source>
</evidence>
<accession>A0A4P6KJ19</accession>
<reference evidence="2 3" key="1">
    <citation type="submission" date="2019-02" db="EMBL/GenBank/DDBJ databases">
        <authorList>
            <person name="Sun L."/>
            <person name="Pan D."/>
            <person name="Wu X."/>
        </authorList>
    </citation>
    <scope>NUCLEOTIDE SEQUENCE [LARGE SCALE GENOMIC DNA]</scope>
    <source>
        <strain evidence="2 3">JW-1</strain>
    </source>
</reference>
<feature type="region of interest" description="Disordered" evidence="1">
    <location>
        <begin position="175"/>
        <end position="202"/>
    </location>
</feature>
<gene>
    <name evidence="2" type="ORF">EVS81_12790</name>
</gene>